<proteinExistence type="predicted"/>
<reference evidence="1" key="1">
    <citation type="submission" date="2020-05" db="EMBL/GenBank/DDBJ databases">
        <authorList>
            <person name="Chiriac C."/>
            <person name="Salcher M."/>
            <person name="Ghai R."/>
            <person name="Kavagutti S V."/>
        </authorList>
    </citation>
    <scope>NUCLEOTIDE SEQUENCE</scope>
</reference>
<name>A0A6J5T360_9CAUD</name>
<organism evidence="1">
    <name type="scientific">uncultured Caudovirales phage</name>
    <dbReference type="NCBI Taxonomy" id="2100421"/>
    <lineage>
        <taxon>Viruses</taxon>
        <taxon>Duplodnaviria</taxon>
        <taxon>Heunggongvirae</taxon>
        <taxon>Uroviricota</taxon>
        <taxon>Caudoviricetes</taxon>
        <taxon>Peduoviridae</taxon>
        <taxon>Maltschvirus</taxon>
        <taxon>Maltschvirus maltsch</taxon>
    </lineage>
</organism>
<gene>
    <name evidence="1" type="ORF">UFOVP1656_19</name>
</gene>
<accession>A0A6J5T360</accession>
<evidence type="ECO:0000313" key="1">
    <source>
        <dbReference type="EMBL" id="CAB4222185.1"/>
    </source>
</evidence>
<protein>
    <submittedName>
        <fullName evidence="1">Uncharacterized protein</fullName>
    </submittedName>
</protein>
<sequence>MRYTVDPITFAINVFNDGQDIPFQYQPTYPNGDPFDSVEEASGWAEASIAAFDDAVMTYAPAGKGWEPEVKPDPVAKEKVLAKLGITAEEARLLLS</sequence>
<dbReference type="EMBL" id="LR797510">
    <property type="protein sequence ID" value="CAB4222185.1"/>
    <property type="molecule type" value="Genomic_DNA"/>
</dbReference>